<keyword evidence="3" id="KW-1185">Reference proteome</keyword>
<dbReference type="EMBL" id="KQ964245">
    <property type="protein sequence ID" value="KXJ97042.1"/>
    <property type="molecule type" value="Genomic_DNA"/>
</dbReference>
<gene>
    <name evidence="2" type="ORF">Micbo1qcDRAFT_191631</name>
</gene>
<evidence type="ECO:0000256" key="1">
    <source>
        <dbReference type="SAM" id="MobiDB-lite"/>
    </source>
</evidence>
<organism evidence="2 3">
    <name type="scientific">Microdochium bolleyi</name>
    <dbReference type="NCBI Taxonomy" id="196109"/>
    <lineage>
        <taxon>Eukaryota</taxon>
        <taxon>Fungi</taxon>
        <taxon>Dikarya</taxon>
        <taxon>Ascomycota</taxon>
        <taxon>Pezizomycotina</taxon>
        <taxon>Sordariomycetes</taxon>
        <taxon>Xylariomycetidae</taxon>
        <taxon>Xylariales</taxon>
        <taxon>Microdochiaceae</taxon>
        <taxon>Microdochium</taxon>
    </lineage>
</organism>
<dbReference type="Proteomes" id="UP000070501">
    <property type="component" value="Unassembled WGS sequence"/>
</dbReference>
<evidence type="ECO:0000313" key="3">
    <source>
        <dbReference type="Proteomes" id="UP000070501"/>
    </source>
</evidence>
<protein>
    <submittedName>
        <fullName evidence="2">Uncharacterized protein</fullName>
    </submittedName>
</protein>
<feature type="region of interest" description="Disordered" evidence="1">
    <location>
        <begin position="217"/>
        <end position="239"/>
    </location>
</feature>
<feature type="region of interest" description="Disordered" evidence="1">
    <location>
        <begin position="1"/>
        <end position="50"/>
    </location>
</feature>
<proteinExistence type="predicted"/>
<dbReference type="InParanoid" id="A0A136JIS3"/>
<feature type="compositionally biased region" description="Polar residues" evidence="1">
    <location>
        <begin position="188"/>
        <end position="200"/>
    </location>
</feature>
<dbReference type="AlphaFoldDB" id="A0A136JIS3"/>
<feature type="region of interest" description="Disordered" evidence="1">
    <location>
        <begin position="327"/>
        <end position="346"/>
    </location>
</feature>
<accession>A0A136JIS3</accession>
<dbReference type="STRING" id="196109.A0A136JIS3"/>
<feature type="region of interest" description="Disordered" evidence="1">
    <location>
        <begin position="166"/>
        <end position="202"/>
    </location>
</feature>
<evidence type="ECO:0000313" key="2">
    <source>
        <dbReference type="EMBL" id="KXJ97042.1"/>
    </source>
</evidence>
<dbReference type="OrthoDB" id="3923202at2759"/>
<name>A0A136JIS3_9PEZI</name>
<reference evidence="3" key="1">
    <citation type="submission" date="2016-02" db="EMBL/GenBank/DDBJ databases">
        <title>Draft genome sequence of Microdochium bolleyi, a fungal endophyte of beachgrass.</title>
        <authorList>
            <consortium name="DOE Joint Genome Institute"/>
            <person name="David A.S."/>
            <person name="May G."/>
            <person name="Haridas S."/>
            <person name="Lim J."/>
            <person name="Wang M."/>
            <person name="Labutti K."/>
            <person name="Lipzen A."/>
            <person name="Barry K."/>
            <person name="Grigoriev I.V."/>
        </authorList>
    </citation>
    <scope>NUCLEOTIDE SEQUENCE [LARGE SCALE GENOMIC DNA]</scope>
    <source>
        <strain evidence="3">J235TASD1</strain>
    </source>
</reference>
<sequence length="346" mass="38088">MSSKNASEVCPVVGTTNSTLPPSHPAVDLSKPGQKCPVVGAKTEHHGNLHQHPDVPIPSDANPADAQRCPVVSKLVNEPQSQELDDKVCPVVGPVTTILPPDHPATEGQDPEKECPVTHAKVGHHKGKVMGHPSVAGAAEGAKHVKLDSARYASVRQFTGRRTAFEIPSRASLPPQPPLFEGQPPAEAQTQQRISSTSLGSPAAMFPTLARRLVARAAAPTRTPPSPASAPKLSPSNIYSSQYKPKKIWPPDFTKLSEKEQFRFERRYKRRVKLATARPRWDKYVRLAQLFSVSFVGVYTVFWMDWQTENPPFEGVRQVFRNAFASFSPDEQQQRRHPSSQTSQDK</sequence>